<organism evidence="1 2">
    <name type="scientific">Phocaeicola plebeius</name>
    <dbReference type="NCBI Taxonomy" id="310297"/>
    <lineage>
        <taxon>Bacteria</taxon>
        <taxon>Pseudomonadati</taxon>
        <taxon>Bacteroidota</taxon>
        <taxon>Bacteroidia</taxon>
        <taxon>Bacteroidales</taxon>
        <taxon>Bacteroidaceae</taxon>
        <taxon>Phocaeicola</taxon>
    </lineage>
</organism>
<sequence>MNLQIRKATLDDLDRLMEIFEEARRFMCRTGNPNQWINGYPQREMIQEEIEASHCYVCVTGDGRAVATFCFIQGPDPTYARIENGEWRDDSPYYVIHRLASDGSCKGIGKLCVDWCFRQWPCLRADTHADNKVMQHLLLSTGFVYCGIIYVRNGTPRLAYQKLA</sequence>
<accession>A0A921HLH6</accession>
<protein>
    <submittedName>
        <fullName evidence="1">GNAT family N-acetyltransferase</fullName>
    </submittedName>
</protein>
<dbReference type="InterPro" id="IPR016181">
    <property type="entry name" value="Acyl_CoA_acyltransferase"/>
</dbReference>
<evidence type="ECO:0000313" key="1">
    <source>
        <dbReference type="EMBL" id="HJF82167.1"/>
    </source>
</evidence>
<gene>
    <name evidence="1" type="ORF">K8V40_11060</name>
</gene>
<dbReference type="AlphaFoldDB" id="A0A921HLH6"/>
<comment type="caution">
    <text evidence="1">The sequence shown here is derived from an EMBL/GenBank/DDBJ whole genome shotgun (WGS) entry which is preliminary data.</text>
</comment>
<dbReference type="SUPFAM" id="SSF55729">
    <property type="entry name" value="Acyl-CoA N-acyltransferases (Nat)"/>
    <property type="match status" value="1"/>
</dbReference>
<proteinExistence type="predicted"/>
<dbReference type="RefSeq" id="WP_278562689.1">
    <property type="nucleotide sequence ID" value="NZ_CAJLCU010000056.1"/>
</dbReference>
<evidence type="ECO:0000313" key="2">
    <source>
        <dbReference type="Proteomes" id="UP000722357"/>
    </source>
</evidence>
<reference evidence="1" key="2">
    <citation type="submission" date="2021-09" db="EMBL/GenBank/DDBJ databases">
        <authorList>
            <person name="Gilroy R."/>
        </authorList>
    </citation>
    <scope>NUCLEOTIDE SEQUENCE</scope>
    <source>
        <strain evidence="1">9794</strain>
    </source>
</reference>
<reference evidence="1" key="1">
    <citation type="journal article" date="2021" name="PeerJ">
        <title>Extensive microbial diversity within the chicken gut microbiome revealed by metagenomics and culture.</title>
        <authorList>
            <person name="Gilroy R."/>
            <person name="Ravi A."/>
            <person name="Getino M."/>
            <person name="Pursley I."/>
            <person name="Horton D.L."/>
            <person name="Alikhan N.F."/>
            <person name="Baker D."/>
            <person name="Gharbi K."/>
            <person name="Hall N."/>
            <person name="Watson M."/>
            <person name="Adriaenssens E.M."/>
            <person name="Foster-Nyarko E."/>
            <person name="Jarju S."/>
            <person name="Secka A."/>
            <person name="Antonio M."/>
            <person name="Oren A."/>
            <person name="Chaudhuri R.R."/>
            <person name="La Ragione R."/>
            <person name="Hildebrand F."/>
            <person name="Pallen M.J."/>
        </authorList>
    </citation>
    <scope>NUCLEOTIDE SEQUENCE</scope>
    <source>
        <strain evidence="1">9794</strain>
    </source>
</reference>
<name>A0A921HLH6_9BACT</name>
<dbReference type="Gene3D" id="3.40.630.30">
    <property type="match status" value="1"/>
</dbReference>
<dbReference type="Proteomes" id="UP000722357">
    <property type="component" value="Unassembled WGS sequence"/>
</dbReference>
<dbReference type="EMBL" id="DYWE01000114">
    <property type="protein sequence ID" value="HJF82167.1"/>
    <property type="molecule type" value="Genomic_DNA"/>
</dbReference>